<feature type="transmembrane region" description="Helical" evidence="1">
    <location>
        <begin position="179"/>
        <end position="200"/>
    </location>
</feature>
<dbReference type="STRING" id="149040.A0A194XXS0"/>
<dbReference type="Proteomes" id="UP000070700">
    <property type="component" value="Unassembled WGS sequence"/>
</dbReference>
<evidence type="ECO:0000313" key="3">
    <source>
        <dbReference type="Proteomes" id="UP000070700"/>
    </source>
</evidence>
<evidence type="ECO:0000313" key="2">
    <source>
        <dbReference type="EMBL" id="KUJ24627.1"/>
    </source>
</evidence>
<dbReference type="GO" id="GO:0016020">
    <property type="term" value="C:membrane"/>
    <property type="evidence" value="ECO:0007669"/>
    <property type="project" value="TreeGrafter"/>
</dbReference>
<gene>
    <name evidence="2" type="ORF">LY89DRAFT_572894</name>
</gene>
<feature type="transmembrane region" description="Helical" evidence="1">
    <location>
        <begin position="34"/>
        <end position="55"/>
    </location>
</feature>
<dbReference type="GeneID" id="28818391"/>
<evidence type="ECO:0000256" key="1">
    <source>
        <dbReference type="SAM" id="Phobius"/>
    </source>
</evidence>
<accession>A0A194XXS0</accession>
<sequence length="297" mass="34227">MAKWRYNRFEAFQFGNDLWDPSHRFETSWLLRPWVLFGVRALISLYAFTVTFFIIGWEATDHDGNTIHDVRKSFSFFTVLCYWGICFYFLVAALHTFTYALNGGTPLLNRLPRPLQALHYLFWSTITTFPFLVTIVYWAILFSSFATTFALWSNISQHALNSAFGLFEIIFTRINPAPWIHLLWLIVLLALYCGLAYTTVATKHYYVYSFLNPNPPNDVLDSNGKKTNIGGVGKGAVVGYVFGIAVAIVIIFCLSRLLVWGRKWLTEKRLGMRGKFYAGREMGMGDVELEVQRAWEK</sequence>
<dbReference type="RefSeq" id="XP_018078982.1">
    <property type="nucleotide sequence ID" value="XM_018208665.1"/>
</dbReference>
<dbReference type="PANTHER" id="PTHR12242:SF1">
    <property type="entry name" value="MYND-TYPE DOMAIN-CONTAINING PROTEIN"/>
    <property type="match status" value="1"/>
</dbReference>
<name>A0A194XXS0_MOLSC</name>
<dbReference type="AlphaFoldDB" id="A0A194XXS0"/>
<keyword evidence="1" id="KW-0812">Transmembrane</keyword>
<reference evidence="2 3" key="1">
    <citation type="submission" date="2015-10" db="EMBL/GenBank/DDBJ databases">
        <title>Full genome of DAOMC 229536 Phialocephala scopiformis, a fungal endophyte of spruce producing the potent anti-insectan compound rugulosin.</title>
        <authorList>
            <consortium name="DOE Joint Genome Institute"/>
            <person name="Walker A.K."/>
            <person name="Frasz S.L."/>
            <person name="Seifert K.A."/>
            <person name="Miller J.D."/>
            <person name="Mondo S.J."/>
            <person name="Labutti K."/>
            <person name="Lipzen A."/>
            <person name="Dockter R."/>
            <person name="Kennedy M."/>
            <person name="Grigoriev I.V."/>
            <person name="Spatafora J.W."/>
        </authorList>
    </citation>
    <scope>NUCLEOTIDE SEQUENCE [LARGE SCALE GENOMIC DNA]</scope>
    <source>
        <strain evidence="2 3">CBS 120377</strain>
    </source>
</reference>
<dbReference type="KEGG" id="psco:LY89DRAFT_572894"/>
<dbReference type="OrthoDB" id="419711at2759"/>
<keyword evidence="3" id="KW-1185">Reference proteome</keyword>
<dbReference type="PANTHER" id="PTHR12242">
    <property type="entry name" value="OS02G0130600 PROTEIN-RELATED"/>
    <property type="match status" value="1"/>
</dbReference>
<proteinExistence type="predicted"/>
<organism evidence="2 3">
    <name type="scientific">Mollisia scopiformis</name>
    <name type="common">Conifer needle endophyte fungus</name>
    <name type="synonym">Phialocephala scopiformis</name>
    <dbReference type="NCBI Taxonomy" id="149040"/>
    <lineage>
        <taxon>Eukaryota</taxon>
        <taxon>Fungi</taxon>
        <taxon>Dikarya</taxon>
        <taxon>Ascomycota</taxon>
        <taxon>Pezizomycotina</taxon>
        <taxon>Leotiomycetes</taxon>
        <taxon>Helotiales</taxon>
        <taxon>Mollisiaceae</taxon>
        <taxon>Mollisia</taxon>
    </lineage>
</organism>
<keyword evidence="1" id="KW-0472">Membrane</keyword>
<keyword evidence="1" id="KW-1133">Transmembrane helix</keyword>
<dbReference type="InParanoid" id="A0A194XXS0"/>
<feature type="transmembrane region" description="Helical" evidence="1">
    <location>
        <begin position="76"/>
        <end position="100"/>
    </location>
</feature>
<protein>
    <submittedName>
        <fullName evidence="2">Uncharacterized protein</fullName>
    </submittedName>
</protein>
<feature type="transmembrane region" description="Helical" evidence="1">
    <location>
        <begin position="237"/>
        <end position="259"/>
    </location>
</feature>
<feature type="transmembrane region" description="Helical" evidence="1">
    <location>
        <begin position="120"/>
        <end position="152"/>
    </location>
</feature>
<dbReference type="EMBL" id="KQ947404">
    <property type="protein sequence ID" value="KUJ24627.1"/>
    <property type="molecule type" value="Genomic_DNA"/>
</dbReference>